<evidence type="ECO:0000313" key="1">
    <source>
        <dbReference type="EMBL" id="KAJ8132014.1"/>
    </source>
</evidence>
<protein>
    <submittedName>
        <fullName evidence="1">Uncharacterized protein</fullName>
    </submittedName>
</protein>
<dbReference type="EMBL" id="JAPUUL010000192">
    <property type="protein sequence ID" value="KAJ8132014.1"/>
    <property type="molecule type" value="Genomic_DNA"/>
</dbReference>
<reference evidence="1" key="1">
    <citation type="submission" date="2022-12" db="EMBL/GenBank/DDBJ databases">
        <title>Genome Sequence of Lasiodiplodia mahajangana.</title>
        <authorList>
            <person name="Buettner E."/>
        </authorList>
    </citation>
    <scope>NUCLEOTIDE SEQUENCE</scope>
    <source>
        <strain evidence="1">VT137</strain>
    </source>
</reference>
<gene>
    <name evidence="1" type="ORF">O1611_g1613</name>
</gene>
<evidence type="ECO:0000313" key="2">
    <source>
        <dbReference type="Proteomes" id="UP001153332"/>
    </source>
</evidence>
<name>A0ACC2JX70_9PEZI</name>
<sequence>MTDVERCLLQNPLDISFPGQVYATRRWTRVARPPGRTPKSPEQDTEANGEWRLKRLRRSSMRIQIGSQEIEPSIATGSRSSIKRRNLESEGLIETFQEALLPKGHWNACSGFARHGCTSITSNEASQTVRAPRSKPETPVNVVYSSSVILEPAPRRNGIFSVLRWSPESSEDRESMQVEVERPVRIVSPSQESEQRRWRDWVLTEEPSDLPLNSPLAAINTSPTHDEGSEGSVLTLPSHLQYRLPSLHLSSETDSNAAHSLSRHTSIEGTTVSYDKSQYNRCSPEDRELPPPPPQKHMLQSEGDNFGDLNDIWMKFACGDDENSEELLTGVFKEAVHQAAVEIRPSDTSGSADENTETVVTYTSELLPHTDGQSKYRTASPEASLASHMATMGATSSETASSNIATVGSSTQLSHNPTRFIVPKAFVGKRVNVGQDLVDRGFMLRERNKKRGKRKRTLDGRTDIRNLPGFDGDPIEDD</sequence>
<proteinExistence type="predicted"/>
<dbReference type="Proteomes" id="UP001153332">
    <property type="component" value="Unassembled WGS sequence"/>
</dbReference>
<organism evidence="1 2">
    <name type="scientific">Lasiodiplodia mahajangana</name>
    <dbReference type="NCBI Taxonomy" id="1108764"/>
    <lineage>
        <taxon>Eukaryota</taxon>
        <taxon>Fungi</taxon>
        <taxon>Dikarya</taxon>
        <taxon>Ascomycota</taxon>
        <taxon>Pezizomycotina</taxon>
        <taxon>Dothideomycetes</taxon>
        <taxon>Dothideomycetes incertae sedis</taxon>
        <taxon>Botryosphaeriales</taxon>
        <taxon>Botryosphaeriaceae</taxon>
        <taxon>Lasiodiplodia</taxon>
    </lineage>
</organism>
<accession>A0ACC2JX70</accession>
<comment type="caution">
    <text evidence="1">The sequence shown here is derived from an EMBL/GenBank/DDBJ whole genome shotgun (WGS) entry which is preliminary data.</text>
</comment>
<keyword evidence="2" id="KW-1185">Reference proteome</keyword>